<comment type="caution">
    <text evidence="3">The sequence shown here is derived from an EMBL/GenBank/DDBJ whole genome shotgun (WGS) entry which is preliminary data.</text>
</comment>
<organism evidence="3 4">
    <name type="scientific">Ephemerocybe angulata</name>
    <dbReference type="NCBI Taxonomy" id="980116"/>
    <lineage>
        <taxon>Eukaryota</taxon>
        <taxon>Fungi</taxon>
        <taxon>Dikarya</taxon>
        <taxon>Basidiomycota</taxon>
        <taxon>Agaricomycotina</taxon>
        <taxon>Agaricomycetes</taxon>
        <taxon>Agaricomycetidae</taxon>
        <taxon>Agaricales</taxon>
        <taxon>Agaricineae</taxon>
        <taxon>Psathyrellaceae</taxon>
        <taxon>Ephemerocybe</taxon>
    </lineage>
</organism>
<evidence type="ECO:0000256" key="1">
    <source>
        <dbReference type="SAM" id="Phobius"/>
    </source>
</evidence>
<dbReference type="OrthoDB" id="2940333at2759"/>
<evidence type="ECO:0000313" key="3">
    <source>
        <dbReference type="EMBL" id="KAF5334403.1"/>
    </source>
</evidence>
<keyword evidence="4" id="KW-1185">Reference proteome</keyword>
<evidence type="ECO:0000313" key="4">
    <source>
        <dbReference type="Proteomes" id="UP000541558"/>
    </source>
</evidence>
<dbReference type="EMBL" id="JAACJK010000070">
    <property type="protein sequence ID" value="KAF5334403.1"/>
    <property type="molecule type" value="Genomic_DNA"/>
</dbReference>
<evidence type="ECO:0000259" key="2">
    <source>
        <dbReference type="Pfam" id="PF20151"/>
    </source>
</evidence>
<gene>
    <name evidence="3" type="ORF">D9611_013542</name>
</gene>
<proteinExistence type="predicted"/>
<dbReference type="InterPro" id="IPR045340">
    <property type="entry name" value="DUF6533"/>
</dbReference>
<sequence>MATLDGESLVAALSSARTSNYLAASANALFVSSHPLSSERITFQCRTSQLVDYLHTLPDEIRYMWPAQFGIPRTLFFALRYYNFVHIALSMNGFRRNFTPQGCKSASNAVDVSTVVLIAVSETSIKREKGLLTGAFVLIGKFMGTVQYTTFPSPEGACLPVIGRIFLLGIGFCLLLVNVGSAMAIMVYIGTQKYRTMGLNGSSLLRVFYRDSVAYFVLLSLLGAVNIAVCFNTSDSHGSVIAQPQAVIHAILSTRMLLHLRAWAHWDIEYEDDMHNAMYPMRIVHHHQVSLDTVAFR</sequence>
<keyword evidence="1" id="KW-1133">Transmembrane helix</keyword>
<dbReference type="AlphaFoldDB" id="A0A8H5C5A6"/>
<name>A0A8H5C5A6_9AGAR</name>
<accession>A0A8H5C5A6</accession>
<dbReference type="Proteomes" id="UP000541558">
    <property type="component" value="Unassembled WGS sequence"/>
</dbReference>
<feature type="transmembrane region" description="Helical" evidence="1">
    <location>
        <begin position="212"/>
        <end position="229"/>
    </location>
</feature>
<feature type="domain" description="DUF6533" evidence="2">
    <location>
        <begin position="52"/>
        <end position="82"/>
    </location>
</feature>
<dbReference type="Pfam" id="PF20151">
    <property type="entry name" value="DUF6533"/>
    <property type="match status" value="1"/>
</dbReference>
<protein>
    <recommendedName>
        <fullName evidence="2">DUF6533 domain-containing protein</fullName>
    </recommendedName>
</protein>
<keyword evidence="1" id="KW-0472">Membrane</keyword>
<feature type="transmembrane region" description="Helical" evidence="1">
    <location>
        <begin position="161"/>
        <end position="191"/>
    </location>
</feature>
<keyword evidence="1" id="KW-0812">Transmembrane</keyword>
<reference evidence="3 4" key="1">
    <citation type="journal article" date="2020" name="ISME J.">
        <title>Uncovering the hidden diversity of litter-decomposition mechanisms in mushroom-forming fungi.</title>
        <authorList>
            <person name="Floudas D."/>
            <person name="Bentzer J."/>
            <person name="Ahren D."/>
            <person name="Johansson T."/>
            <person name="Persson P."/>
            <person name="Tunlid A."/>
        </authorList>
    </citation>
    <scope>NUCLEOTIDE SEQUENCE [LARGE SCALE GENOMIC DNA]</scope>
    <source>
        <strain evidence="3 4">CBS 175.51</strain>
    </source>
</reference>